<dbReference type="Proteomes" id="UP000644875">
    <property type="component" value="Unassembled WGS sequence"/>
</dbReference>
<feature type="transmembrane region" description="Helical" evidence="7">
    <location>
        <begin position="174"/>
        <end position="190"/>
    </location>
</feature>
<feature type="domain" description="Glycine transporter" evidence="8">
    <location>
        <begin position="95"/>
        <end position="164"/>
    </location>
</feature>
<dbReference type="PANTHER" id="PTHR30506:SF3">
    <property type="entry name" value="UPF0126 INNER MEMBRANE PROTEIN YADS-RELATED"/>
    <property type="match status" value="1"/>
</dbReference>
<feature type="transmembrane region" description="Helical" evidence="7">
    <location>
        <begin position="6"/>
        <end position="25"/>
    </location>
</feature>
<evidence type="ECO:0000256" key="6">
    <source>
        <dbReference type="ARBA" id="ARBA00023136"/>
    </source>
</evidence>
<feature type="transmembrane region" description="Helical" evidence="7">
    <location>
        <begin position="118"/>
        <end position="140"/>
    </location>
</feature>
<comment type="subcellular location">
    <subcellularLocation>
        <location evidence="1">Cell membrane</location>
        <topology evidence="1">Multi-pass membrane protein</topology>
    </subcellularLocation>
</comment>
<evidence type="ECO:0000313" key="10">
    <source>
        <dbReference type="Proteomes" id="UP000644875"/>
    </source>
</evidence>
<feature type="transmembrane region" description="Helical" evidence="7">
    <location>
        <begin position="32"/>
        <end position="55"/>
    </location>
</feature>
<evidence type="ECO:0000256" key="7">
    <source>
        <dbReference type="SAM" id="Phobius"/>
    </source>
</evidence>
<dbReference type="EMBL" id="JAENBP010000001">
    <property type="protein sequence ID" value="MBJ8349238.1"/>
    <property type="molecule type" value="Genomic_DNA"/>
</dbReference>
<dbReference type="RefSeq" id="WP_199567165.1">
    <property type="nucleotide sequence ID" value="NZ_JAENBP010000001.1"/>
</dbReference>
<evidence type="ECO:0000256" key="3">
    <source>
        <dbReference type="ARBA" id="ARBA00022475"/>
    </source>
</evidence>
<accession>A0A934P939</accession>
<dbReference type="PANTHER" id="PTHR30506">
    <property type="entry name" value="INNER MEMBRANE PROTEIN"/>
    <property type="match status" value="1"/>
</dbReference>
<keyword evidence="3" id="KW-1003">Cell membrane</keyword>
<dbReference type="InterPro" id="IPR005115">
    <property type="entry name" value="Gly_transporter"/>
</dbReference>
<comment type="caution">
    <text evidence="9">The sequence shown here is derived from an EMBL/GenBank/DDBJ whole genome shotgun (WGS) entry which is preliminary data.</text>
</comment>
<evidence type="ECO:0000256" key="5">
    <source>
        <dbReference type="ARBA" id="ARBA00022989"/>
    </source>
</evidence>
<evidence type="ECO:0000313" key="9">
    <source>
        <dbReference type="EMBL" id="MBJ8349238.1"/>
    </source>
</evidence>
<keyword evidence="4 7" id="KW-0812">Transmembrane</keyword>
<keyword evidence="5 7" id="KW-1133">Transmembrane helix</keyword>
<gene>
    <name evidence="9" type="ORF">JHK64_01160</name>
</gene>
<feature type="domain" description="Glycine transporter" evidence="8">
    <location>
        <begin position="8"/>
        <end position="80"/>
    </location>
</feature>
<evidence type="ECO:0000256" key="2">
    <source>
        <dbReference type="ARBA" id="ARBA00008193"/>
    </source>
</evidence>
<dbReference type="Pfam" id="PF03458">
    <property type="entry name" value="Gly_transporter"/>
    <property type="match status" value="2"/>
</dbReference>
<comment type="similarity">
    <text evidence="2">Belongs to the UPF0126 family.</text>
</comment>
<reference evidence="9 10" key="1">
    <citation type="journal article" date="2021" name="Int. J. Syst. Evol. Microbiol.">
        <title>Streptococcus vicugnae sp. nov., isolated from faeces of alpacas (Vicugna pacos) and cattle (Bos taurus), Streptococcus zalophi sp. nov., and Streptococcus pacificus sp. nov., isolated from respiratory tract of California sea lions (Zalophus californianus).</title>
        <authorList>
            <person name="Volokhov D.V."/>
            <person name="Zagorodnyaya T.A."/>
            <person name="Shen Z."/>
            <person name="Blom J."/>
            <person name="Furtak V.A."/>
            <person name="Eisenberg T."/>
            <person name="Fan P."/>
            <person name="Jeong K.C."/>
            <person name="Gao Y."/>
            <person name="Zhang S."/>
            <person name="Amselle M."/>
        </authorList>
    </citation>
    <scope>NUCLEOTIDE SEQUENCE [LARGE SCALE GENOMIC DNA]</scope>
    <source>
        <strain evidence="10">CSL7508-lung</strain>
    </source>
</reference>
<keyword evidence="6 7" id="KW-0472">Membrane</keyword>
<proteinExistence type="inferred from homology"/>
<keyword evidence="10" id="KW-1185">Reference proteome</keyword>
<name>A0A934P939_9STRE</name>
<evidence type="ECO:0000259" key="8">
    <source>
        <dbReference type="Pfam" id="PF03458"/>
    </source>
</evidence>
<dbReference type="GO" id="GO:0005886">
    <property type="term" value="C:plasma membrane"/>
    <property type="evidence" value="ECO:0007669"/>
    <property type="project" value="UniProtKB-SubCell"/>
</dbReference>
<dbReference type="AlphaFoldDB" id="A0A934P939"/>
<protein>
    <submittedName>
        <fullName evidence="9">Trimeric intracellular cation channel family protein</fullName>
    </submittedName>
</protein>
<organism evidence="9 10">
    <name type="scientific">Streptococcus zalophi</name>
    <dbReference type="NCBI Taxonomy" id="640031"/>
    <lineage>
        <taxon>Bacteria</taxon>
        <taxon>Bacillati</taxon>
        <taxon>Bacillota</taxon>
        <taxon>Bacilli</taxon>
        <taxon>Lactobacillales</taxon>
        <taxon>Streptococcaceae</taxon>
        <taxon>Streptococcus</taxon>
    </lineage>
</organism>
<feature type="transmembrane region" description="Helical" evidence="7">
    <location>
        <begin position="152"/>
        <end position="168"/>
    </location>
</feature>
<evidence type="ECO:0000256" key="1">
    <source>
        <dbReference type="ARBA" id="ARBA00004651"/>
    </source>
</evidence>
<feature type="transmembrane region" description="Helical" evidence="7">
    <location>
        <begin position="67"/>
        <end position="85"/>
    </location>
</feature>
<evidence type="ECO:0000256" key="4">
    <source>
        <dbReference type="ARBA" id="ARBA00022692"/>
    </source>
</evidence>
<sequence length="206" mass="22248">MENTIWDILNIIGTVAFAFSGAIVAMEEDFDILGVFILGFLTAFGGGTIRNLMIGLPMSALWSQGTAFNYALGAIILILFFPNLISMHWKRAGVFTDAVGLAAFSIQGALFAKDLGQPLSAVIVAAVLTGAGGGVVRDVLAGRKPGVLRSEIYAGWSILAAVMIHFKIVNNDSGYYALVLLIIILRMIGYKKNWHLPKVNWNNTKE</sequence>